<accession>A0A9N9DBE2</accession>
<comment type="caution">
    <text evidence="3">The sequence shown here is derived from an EMBL/GenBank/DDBJ whole genome shotgun (WGS) entry which is preliminary data.</text>
</comment>
<comment type="similarity">
    <text evidence="1">Belongs to the AB hydrolase superfamily.</text>
</comment>
<evidence type="ECO:0000313" key="4">
    <source>
        <dbReference type="Proteomes" id="UP000789342"/>
    </source>
</evidence>
<dbReference type="PANTHER" id="PTHR46118">
    <property type="entry name" value="PROTEIN ABHD11"/>
    <property type="match status" value="1"/>
</dbReference>
<dbReference type="AlphaFoldDB" id="A0A9N9DBE2"/>
<sequence>TLFISGLRSDYVTPKIHPTIKTFFPDSIIVELDTGHWVHSEKPLEFATIVTDFLKTNTLIDSTISKLPWRFSGAKTSSRKNLEKKLPPLFPPGPECWPLLDDEVARI</sequence>
<dbReference type="PANTHER" id="PTHR46118:SF4">
    <property type="entry name" value="PROTEIN ABHD11"/>
    <property type="match status" value="1"/>
</dbReference>
<dbReference type="GO" id="GO:0005739">
    <property type="term" value="C:mitochondrion"/>
    <property type="evidence" value="ECO:0007669"/>
    <property type="project" value="TreeGrafter"/>
</dbReference>
<evidence type="ECO:0000256" key="1">
    <source>
        <dbReference type="ARBA" id="ARBA00008645"/>
    </source>
</evidence>
<dbReference type="InterPro" id="IPR029058">
    <property type="entry name" value="AB_hydrolase_fold"/>
</dbReference>
<keyword evidence="4" id="KW-1185">Reference proteome</keyword>
<feature type="non-terminal residue" evidence="3">
    <location>
        <position position="107"/>
    </location>
</feature>
<dbReference type="Proteomes" id="UP000789342">
    <property type="component" value="Unassembled WGS sequence"/>
</dbReference>
<dbReference type="EMBL" id="CAJVPV010008708">
    <property type="protein sequence ID" value="CAG8633813.1"/>
    <property type="molecule type" value="Genomic_DNA"/>
</dbReference>
<proteinExistence type="inferred from homology"/>
<evidence type="ECO:0000313" key="3">
    <source>
        <dbReference type="EMBL" id="CAG8633813.1"/>
    </source>
</evidence>
<reference evidence="3" key="1">
    <citation type="submission" date="2021-06" db="EMBL/GenBank/DDBJ databases">
        <authorList>
            <person name="Kallberg Y."/>
            <person name="Tangrot J."/>
            <person name="Rosling A."/>
        </authorList>
    </citation>
    <scope>NUCLEOTIDE SEQUENCE</scope>
    <source>
        <strain evidence="3">CL551</strain>
    </source>
</reference>
<name>A0A9N9DBE2_9GLOM</name>
<protein>
    <submittedName>
        <fullName evidence="3">13174_t:CDS:1</fullName>
    </submittedName>
</protein>
<gene>
    <name evidence="3" type="ORF">AMORRO_LOCUS9211</name>
</gene>
<organism evidence="3 4">
    <name type="scientific">Acaulospora morrowiae</name>
    <dbReference type="NCBI Taxonomy" id="94023"/>
    <lineage>
        <taxon>Eukaryota</taxon>
        <taxon>Fungi</taxon>
        <taxon>Fungi incertae sedis</taxon>
        <taxon>Mucoromycota</taxon>
        <taxon>Glomeromycotina</taxon>
        <taxon>Glomeromycetes</taxon>
        <taxon>Diversisporales</taxon>
        <taxon>Acaulosporaceae</taxon>
        <taxon>Acaulospora</taxon>
    </lineage>
</organism>
<dbReference type="OrthoDB" id="8119704at2759"/>
<evidence type="ECO:0000256" key="2">
    <source>
        <dbReference type="ARBA" id="ARBA00022801"/>
    </source>
</evidence>
<dbReference type="SUPFAM" id="SSF53474">
    <property type="entry name" value="alpha/beta-Hydrolases"/>
    <property type="match status" value="1"/>
</dbReference>
<dbReference type="GO" id="GO:0052689">
    <property type="term" value="F:carboxylic ester hydrolase activity"/>
    <property type="evidence" value="ECO:0007669"/>
    <property type="project" value="TreeGrafter"/>
</dbReference>
<dbReference type="Gene3D" id="3.40.50.1820">
    <property type="entry name" value="alpha/beta hydrolase"/>
    <property type="match status" value="1"/>
</dbReference>
<keyword evidence="2" id="KW-0378">Hydrolase</keyword>